<dbReference type="Pfam" id="PF15445">
    <property type="entry name" value="ATS"/>
    <property type="match status" value="1"/>
</dbReference>
<feature type="compositionally biased region" description="Low complexity" evidence="2">
    <location>
        <begin position="909"/>
        <end position="922"/>
    </location>
</feature>
<dbReference type="GO" id="GO:0016020">
    <property type="term" value="C:membrane"/>
    <property type="evidence" value="ECO:0007669"/>
    <property type="project" value="InterPro"/>
</dbReference>
<evidence type="ECO:0000313" key="10">
    <source>
        <dbReference type="Proteomes" id="UP000030697"/>
    </source>
</evidence>
<dbReference type="FunFam" id="1.10.1900.40:FF:000005">
    <property type="entry name" value="Erythrocyte membrane protein 1, PfEMP1"/>
    <property type="match status" value="1"/>
</dbReference>
<feature type="domain" description="Duffy-binding-like" evidence="3">
    <location>
        <begin position="597"/>
        <end position="751"/>
    </location>
</feature>
<feature type="region of interest" description="Disordered" evidence="2">
    <location>
        <begin position="1015"/>
        <end position="1071"/>
    </location>
</feature>
<feature type="compositionally biased region" description="Basic and acidic residues" evidence="2">
    <location>
        <begin position="1723"/>
        <end position="1742"/>
    </location>
</feature>
<dbReference type="FunFam" id="1.20.58.830:FF:000001">
    <property type="entry name" value="Erythrocyte membrane protein 1, PfEMP1"/>
    <property type="match status" value="1"/>
</dbReference>
<dbReference type="InterPro" id="IPR041480">
    <property type="entry name" value="CIDR1_gamma"/>
</dbReference>
<dbReference type="InterPro" id="IPR042202">
    <property type="entry name" value="Duffy-ag-bd_sf"/>
</dbReference>
<feature type="domain" description="Duffy-antigen binding" evidence="4">
    <location>
        <begin position="120"/>
        <end position="320"/>
    </location>
</feature>
<feature type="compositionally biased region" description="Polar residues" evidence="2">
    <location>
        <begin position="1924"/>
        <end position="1941"/>
    </location>
</feature>
<feature type="compositionally biased region" description="Pro residues" evidence="2">
    <location>
        <begin position="1776"/>
        <end position="1791"/>
    </location>
</feature>
<evidence type="ECO:0000256" key="2">
    <source>
        <dbReference type="SAM" id="MobiDB-lite"/>
    </source>
</evidence>
<name>W7JQV7_PLAFA</name>
<feature type="domain" description="Duffy-antigen binding" evidence="4">
    <location>
        <begin position="977"/>
        <end position="1192"/>
    </location>
</feature>
<feature type="domain" description="Plasmodium falciparum erythrocyte membrane protein 1 acidic terminal segment" evidence="5">
    <location>
        <begin position="1804"/>
        <end position="2148"/>
    </location>
</feature>
<feature type="region of interest" description="Disordered" evidence="2">
    <location>
        <begin position="861"/>
        <end position="881"/>
    </location>
</feature>
<dbReference type="FunFam" id="1.20.58.1930:FF:000001">
    <property type="entry name" value="Erythrocyte membrane protein 1, PfEMP1"/>
    <property type="match status" value="1"/>
</dbReference>
<feature type="domain" description="Duffy-binding-like" evidence="8">
    <location>
        <begin position="324"/>
        <end position="487"/>
    </location>
</feature>
<evidence type="ECO:0000259" key="6">
    <source>
        <dbReference type="Pfam" id="PF15447"/>
    </source>
</evidence>
<feature type="domain" description="Duffy-binding-like" evidence="3">
    <location>
        <begin position="1528"/>
        <end position="1669"/>
    </location>
</feature>
<feature type="compositionally biased region" description="Basic and acidic residues" evidence="2">
    <location>
        <begin position="1209"/>
        <end position="1223"/>
    </location>
</feature>
<feature type="compositionally biased region" description="Low complexity" evidence="2">
    <location>
        <begin position="861"/>
        <end position="878"/>
    </location>
</feature>
<dbReference type="Pfam" id="PF05424">
    <property type="entry name" value="Duffy_binding"/>
    <property type="match status" value="2"/>
</dbReference>
<evidence type="ECO:0000313" key="9">
    <source>
        <dbReference type="EMBL" id="EWC77309.1"/>
    </source>
</evidence>
<proteinExistence type="predicted"/>
<dbReference type="InterPro" id="IPR004258">
    <property type="entry name" value="DBL"/>
</dbReference>
<gene>
    <name evidence="9" type="ORF">C923_02023</name>
</gene>
<dbReference type="Proteomes" id="UP000030697">
    <property type="component" value="Unassembled WGS sequence"/>
</dbReference>
<evidence type="ECO:0000256" key="1">
    <source>
        <dbReference type="SAM" id="Coils"/>
    </source>
</evidence>
<evidence type="ECO:0000259" key="3">
    <source>
        <dbReference type="Pfam" id="PF03011"/>
    </source>
</evidence>
<evidence type="ECO:0000259" key="5">
    <source>
        <dbReference type="Pfam" id="PF15445"/>
    </source>
</evidence>
<feature type="compositionally biased region" description="Basic and acidic residues" evidence="2">
    <location>
        <begin position="744"/>
        <end position="775"/>
    </location>
</feature>
<feature type="region of interest" description="Disordered" evidence="2">
    <location>
        <begin position="963"/>
        <end position="982"/>
    </location>
</feature>
<feature type="coiled-coil region" evidence="1">
    <location>
        <begin position="397"/>
        <end position="456"/>
    </location>
</feature>
<dbReference type="InterPro" id="IPR029210">
    <property type="entry name" value="PfEMP1_NTS"/>
</dbReference>
<keyword evidence="1" id="KW-0175">Coiled coil</keyword>
<dbReference type="Gene3D" id="1.20.58.1930">
    <property type="match status" value="1"/>
</dbReference>
<sequence length="2161" mass="243431">MLPQGGGGRGGGEDGIDHTSAKNLLDSIGENVYNRFHTAALMYEKELHGRLSDATFPTRQGVEASRVSEPCHLDYRYHTNVTSTVIDPCADRSDVRFSDVHGGQCTYNRIKDSKKDDNKGACAPYRRLHVCDQNLEQIEPIKITNTHNLLVDVCQAAKYEGQSITRYYQRYRATYDDSPSQICTVLARSFADIGDIVRGKDLFRGYDDEEKKQRKKLEKNLKEIFTQIYNELTRTATSGKNGRAQIEARYKKDDDNYYQLREDWWALNRKDVWKALTCEASGTYFRKTCAGKERTETYYKCQCANTDVPTYFDYVPQYLRWFEEWAEDFCRIRKHKLENAITNCRGKDGTGNERYCSRNGYDCINTVRIQRNLVKDSECNDCYSSCTPFVKWIDNQKLEFLKQKEKYKKEIKETHDETTLKIGKTTINNLYVKEFYTELKKNYEDVEEFLKKLSKEGICQSEPQVEQGKANSVDFTKGPDDIFSHTEYCDPCPWCGLKDNKDGTWERKGESHVECPKKEEKIFNNTNTTPISILYPDSGNKTILQKYRNFCGKGDKKNEQIKEWQCHYEKTDKIDDCVLHDEKKGTSKETIMSYHPFFWKWVTEMLDDSIEWRKELDNCLKNGNKKCGNQKCEKPCGCFLKWVKQKKTEWGQIKIHFGKQDFGIPGGLLGEIPYDFILEGVLKLEELFKNIEKDYGNAEEIKHIKEIMAKKENQEAAGGSPDRKKKTTIDLLLEDEETEATKCLDTHKEKCKPQEQEGGGDVRADEPRDPEHSDTVDDDEDDDDDEDTEAAAKESEAEEEEAAKEVPGPSVTPSPPTQDTVEVCKIVANILTGEGNLNEACKQKYGGNNSRLGWKCIPSGATTSGESTTSGATAGSGSVCIPPRRRRLYVGKLEQWAKNYNTDKSQEDGTTGQSQNGESSGEAEGGGTVEQSSQQQQEQEQEQQQQQQQQLLQSRVAVSQTSNGQATLSAASTETPESSQLRDAQVELRDAFIQSAAVETFFLWHRYKKIKEKERQEEQKRQAENGGLDPFGAGVPGGEMQALPSGSGIPGAQAQLPGSKSDDNNPQTLLQSGIIPNDFLRLMFYTLGDYRDILFSGGNLASGNDVTSRSNDNLKHIVLNAGGDQKSRDEMQTIQKAISTYFSNSGKPSTSVKTHTSTSGKDPESWWNNNGEHIWNGMICALTYTDSEGKEQPPKQNDTLKSALLDNNNKPKNEYQYDKVVLKDDDDQSGPKNVSSTSGENKPTTLDSFIKRPPYFRYLEEWGETFCKERKKRLEKIKEECRGKGDGDKVCSGDGEDCLGNLPDDPSTVPTFYCPSCATPCGLYKRWIQRKSKEFEEQKSAYKQQKEKCQTQRNDGGPNNEGNGVCGIPEKGCDTAATFLQMLGSCKNNSEEGKKGDGNGVDKLDFDKPDETFRPATNCAPCSQFTVDCKNCNGGNTQWKCKDNKITANDIGSGGNSAEDIGMLVSDNCKSGNGFTGVLDECAGANIFEGIRKDEWECGKVCGYNVCKPKKVNGKQNDKNQIIIIRALFKRWLEYFLEDYNKIKKKLKPCMNSGEGSKCINGYDKKHKCVEQWIEKKRAEWEEIKKHYERQNENGDTDLKTLVSNLLSGLYPQTDVNKAIKPCGDLKAFANSCGLNSDKPSENGHKDAIDCMLQKLKDKIGECKKNHAQTGDQPTKTPCHTPSPSGENSTLDVDEEDTENKVEKPAICGDMGPTQQQDEGEEDCKPSDTIQEVKDEKPKAEEDSGTVVTPEESSKPSPAPSSGDDNPETPQDKAPAPVPESPAPPAAPTKPLPSDNTSDILKTTIPFGIALALTSIALLFLKKKTKSSIGNLFQILQIPKSDYDIPTKLSPNRYIPYTSGKYRGKRYIYLEGDSGTDSGYTDHYSDITSSSESEYEELDINDIYVPGSPKYKTLIEVVLEPSGKNTTASAKNTPSDTQNDIQNDDIPINKFTDEEWNQLKHDFISNMLQSQPKDVPNDYKSGDIPMNTQPNTLYFDNNQEKPFITSIHDRNLYSGEEYNYDMSNNSGIYPSSSNRDSLSGTKVPYSGMDLINDSLSGNEHIDIYDEVLKRKENELFGTNHVKHTTINRVAKPARDDPIHNQLELFHKWLDRHRDMCEKWENHHERLAKLKEEWENETHSGDINSGIPSDRYGSWKTKEGIY</sequence>
<dbReference type="FunFam" id="1.20.1310.20:FF:000001">
    <property type="entry name" value="Erythrocyte membrane protein 1, PfEMP1"/>
    <property type="match status" value="1"/>
</dbReference>
<dbReference type="GO" id="GO:0046789">
    <property type="term" value="F:host cell surface receptor binding"/>
    <property type="evidence" value="ECO:0007669"/>
    <property type="project" value="InterPro"/>
</dbReference>
<dbReference type="Gene3D" id="1.10.1900.40">
    <property type="entry name" value="Acidic terminal segments, variant surface antigen of PfEMP1"/>
    <property type="match status" value="2"/>
</dbReference>
<feature type="compositionally biased region" description="Polar residues" evidence="2">
    <location>
        <begin position="1194"/>
        <end position="1208"/>
    </location>
</feature>
<dbReference type="FunFam" id="1.20.58.830:FF:000005">
    <property type="entry name" value="Erythrocyte membrane protein 1, PfEMP1"/>
    <property type="match status" value="1"/>
</dbReference>
<dbReference type="SUPFAM" id="SSF140924">
    <property type="entry name" value="Duffy binding domain-like"/>
    <property type="match status" value="4"/>
</dbReference>
<feature type="compositionally biased region" description="Acidic residues" evidence="2">
    <location>
        <begin position="776"/>
        <end position="789"/>
    </location>
</feature>
<evidence type="ECO:0000259" key="4">
    <source>
        <dbReference type="Pfam" id="PF05424"/>
    </source>
</evidence>
<dbReference type="Pfam" id="PF03011">
    <property type="entry name" value="PFEMP"/>
    <property type="match status" value="2"/>
</dbReference>
<dbReference type="EMBL" id="KE124506">
    <property type="protein sequence ID" value="EWC77309.1"/>
    <property type="molecule type" value="Genomic_DNA"/>
</dbReference>
<evidence type="ECO:0008006" key="11">
    <source>
        <dbReference type="Google" id="ProtNLM"/>
    </source>
</evidence>
<accession>W7JQV7</accession>
<feature type="region of interest" description="Disordered" evidence="2">
    <location>
        <begin position="1187"/>
        <end position="1246"/>
    </location>
</feature>
<feature type="compositionally biased region" description="Polar residues" evidence="2">
    <location>
        <begin position="1230"/>
        <end position="1246"/>
    </location>
</feature>
<organism evidence="9 10">
    <name type="scientific">Plasmodium falciparum UGT5.1</name>
    <dbReference type="NCBI Taxonomy" id="1237627"/>
    <lineage>
        <taxon>Eukaryota</taxon>
        <taxon>Sar</taxon>
        <taxon>Alveolata</taxon>
        <taxon>Apicomplexa</taxon>
        <taxon>Aconoidasida</taxon>
        <taxon>Haemosporida</taxon>
        <taxon>Plasmodiidae</taxon>
        <taxon>Plasmodium</taxon>
        <taxon>Plasmodium (Laverania)</taxon>
    </lineage>
</organism>
<protein>
    <recommendedName>
        <fullName evidence="11">Erythrocyte membrane protein 1</fullName>
    </recommendedName>
</protein>
<evidence type="ECO:0000259" key="8">
    <source>
        <dbReference type="Pfam" id="PF22672"/>
    </source>
</evidence>
<dbReference type="Pfam" id="PF18562">
    <property type="entry name" value="CIDR1_gamma"/>
    <property type="match status" value="1"/>
</dbReference>
<dbReference type="Gene3D" id="1.20.1310.20">
    <property type="entry name" value="Duffy-antigen binding domain"/>
    <property type="match status" value="3"/>
</dbReference>
<feature type="domain" description="Duffy-binding-like" evidence="8">
    <location>
        <begin position="1261"/>
        <end position="1416"/>
    </location>
</feature>
<dbReference type="InterPro" id="IPR029211">
    <property type="entry name" value="PfEMP1_ATS"/>
</dbReference>
<feature type="region of interest" description="Disordered" evidence="2">
    <location>
        <begin position="1142"/>
        <end position="1166"/>
    </location>
</feature>
<reference evidence="9 10" key="1">
    <citation type="submission" date="2013-02" db="EMBL/GenBank/DDBJ databases">
        <title>The Genome Sequence of Plasmodium falciparum UGT5.1.</title>
        <authorList>
            <consortium name="The Broad Institute Genome Sequencing Platform"/>
            <consortium name="The Broad Institute Genome Sequencing Center for Infectious Disease"/>
            <person name="Neafsey D."/>
            <person name="Cheeseman I."/>
            <person name="Volkman S."/>
            <person name="Adams J."/>
            <person name="Walker B."/>
            <person name="Young S.K."/>
            <person name="Zeng Q."/>
            <person name="Gargeya S."/>
            <person name="Fitzgerald M."/>
            <person name="Haas B."/>
            <person name="Abouelleil A."/>
            <person name="Alvarado L."/>
            <person name="Arachchi H.M."/>
            <person name="Berlin A.M."/>
            <person name="Chapman S.B."/>
            <person name="Dewar J."/>
            <person name="Goldberg J."/>
            <person name="Griggs A."/>
            <person name="Gujja S."/>
            <person name="Hansen M."/>
            <person name="Howarth C."/>
            <person name="Imamovic A."/>
            <person name="Larimer J."/>
            <person name="McCowan C."/>
            <person name="Murphy C."/>
            <person name="Neiman D."/>
            <person name="Pearson M."/>
            <person name="Priest M."/>
            <person name="Roberts A."/>
            <person name="Saif S."/>
            <person name="Shea T."/>
            <person name="Sisk P."/>
            <person name="Sykes S."/>
            <person name="Wortman J."/>
            <person name="Nusbaum C."/>
            <person name="Birren B."/>
        </authorList>
    </citation>
    <scope>NUCLEOTIDE SEQUENCE [LARGE SCALE GENOMIC DNA]</scope>
    <source>
        <strain evidence="9 10">UGT5.1</strain>
    </source>
</reference>
<feature type="compositionally biased region" description="Low complexity" evidence="2">
    <location>
        <begin position="930"/>
        <end position="954"/>
    </location>
</feature>
<feature type="region of interest" description="Disordered" evidence="2">
    <location>
        <begin position="744"/>
        <end position="819"/>
    </location>
</feature>
<feature type="region of interest" description="Disordered" evidence="2">
    <location>
        <begin position="1665"/>
        <end position="1797"/>
    </location>
</feature>
<dbReference type="Gene3D" id="1.20.58.830">
    <property type="match status" value="3"/>
</dbReference>
<feature type="region of interest" description="Disordered" evidence="2">
    <location>
        <begin position="900"/>
        <end position="958"/>
    </location>
</feature>
<dbReference type="InterPro" id="IPR054595">
    <property type="entry name" value="DBL_C"/>
</dbReference>
<dbReference type="InterPro" id="IPR008602">
    <property type="entry name" value="Duffy-antigen-binding"/>
</dbReference>
<dbReference type="Pfam" id="PF22672">
    <property type="entry name" value="DBL_C"/>
    <property type="match status" value="2"/>
</dbReference>
<dbReference type="FunFam" id="1.10.1900.40:FF:000001">
    <property type="entry name" value="Erythrocyte membrane protein 1"/>
    <property type="match status" value="1"/>
</dbReference>
<feature type="compositionally biased region" description="Polar residues" evidence="2">
    <location>
        <begin position="1668"/>
        <end position="1691"/>
    </location>
</feature>
<dbReference type="InterPro" id="IPR044932">
    <property type="entry name" value="PfEMP1_ATS_sf"/>
</dbReference>
<evidence type="ECO:0000259" key="7">
    <source>
        <dbReference type="Pfam" id="PF18562"/>
    </source>
</evidence>
<feature type="domain" description="Cysteine-rich interdomain region 1 gamma" evidence="7">
    <location>
        <begin position="1459"/>
        <end position="1511"/>
    </location>
</feature>
<feature type="domain" description="Plasmodium falciparum erythrocyte membrane protein-1 N-terminal segment" evidence="6">
    <location>
        <begin position="20"/>
        <end position="55"/>
    </location>
</feature>
<dbReference type="Pfam" id="PF15447">
    <property type="entry name" value="NTS"/>
    <property type="match status" value="1"/>
</dbReference>
<feature type="region of interest" description="Disordered" evidence="2">
    <location>
        <begin position="1924"/>
        <end position="1945"/>
    </location>
</feature>
<dbReference type="OrthoDB" id="378876at2759"/>